<reference evidence="13" key="1">
    <citation type="journal article" date="2024" name="Gigascience">
        <title>Chromosome-level genome of the poultry shaft louse Menopon gallinae provides insight into the host-switching and adaptive evolution of parasitic lice.</title>
        <authorList>
            <person name="Xu Y."/>
            <person name="Ma L."/>
            <person name="Liu S."/>
            <person name="Liang Y."/>
            <person name="Liu Q."/>
            <person name="He Z."/>
            <person name="Tian L."/>
            <person name="Duan Y."/>
            <person name="Cai W."/>
            <person name="Li H."/>
            <person name="Song F."/>
        </authorList>
    </citation>
    <scope>NUCLEOTIDE SEQUENCE</scope>
    <source>
        <strain evidence="13">Cailab_2023a</strain>
    </source>
</reference>
<keyword evidence="3 11" id="KW-0812">Transmembrane</keyword>
<evidence type="ECO:0000259" key="12">
    <source>
        <dbReference type="Pfam" id="PF00535"/>
    </source>
</evidence>
<gene>
    <name evidence="13" type="ORF">PYX00_004322</name>
</gene>
<dbReference type="FunFam" id="3.90.550.10:FF:000053">
    <property type="entry name" value="Polypeptide N-acetylgalactosaminyltransferase"/>
    <property type="match status" value="1"/>
</dbReference>
<protein>
    <recommendedName>
        <fullName evidence="12">Glycosyltransferase 2-like domain-containing protein</fullName>
    </recommendedName>
</protein>
<dbReference type="CDD" id="cd02510">
    <property type="entry name" value="pp-GalNAc-T"/>
    <property type="match status" value="1"/>
</dbReference>
<dbReference type="AlphaFoldDB" id="A0AAW2I3Q7"/>
<accession>A0AAW2I3Q7</accession>
<evidence type="ECO:0000256" key="7">
    <source>
        <dbReference type="ARBA" id="ARBA00023157"/>
    </source>
</evidence>
<evidence type="ECO:0000256" key="9">
    <source>
        <dbReference type="ARBA" id="ARBA00023211"/>
    </source>
</evidence>
<dbReference type="Gene3D" id="3.90.550.10">
    <property type="entry name" value="Spore Coat Polysaccharide Biosynthesis Protein SpsA, Chain A"/>
    <property type="match status" value="1"/>
</dbReference>
<dbReference type="SUPFAM" id="SSF53448">
    <property type="entry name" value="Nucleotide-diphospho-sugar transferases"/>
    <property type="match status" value="1"/>
</dbReference>
<keyword evidence="4" id="KW-0735">Signal-anchor</keyword>
<dbReference type="Pfam" id="PF00535">
    <property type="entry name" value="Glycos_transf_2"/>
    <property type="match status" value="1"/>
</dbReference>
<dbReference type="InterPro" id="IPR001173">
    <property type="entry name" value="Glyco_trans_2-like"/>
</dbReference>
<evidence type="ECO:0000256" key="3">
    <source>
        <dbReference type="ARBA" id="ARBA00022692"/>
    </source>
</evidence>
<evidence type="ECO:0000256" key="11">
    <source>
        <dbReference type="SAM" id="Phobius"/>
    </source>
</evidence>
<comment type="subcellular location">
    <subcellularLocation>
        <location evidence="10">Endomembrane system</location>
        <topology evidence="10">Single-pass type II membrane protein</topology>
    </subcellularLocation>
</comment>
<feature type="domain" description="Glycosyltransferase 2-like" evidence="12">
    <location>
        <begin position="164"/>
        <end position="347"/>
    </location>
</feature>
<dbReference type="PANTHER" id="PTHR11675:SF63">
    <property type="entry name" value="POLYPEPTIDE N-ACETYLGALACTOSAMINYLTRANSFERASE"/>
    <property type="match status" value="1"/>
</dbReference>
<comment type="similarity">
    <text evidence="2">Belongs to the glycosyltransferase 2 family. GalNAc-T subfamily.</text>
</comment>
<dbReference type="PANTHER" id="PTHR11675">
    <property type="entry name" value="N-ACETYLGALACTOSAMINYLTRANSFERASE"/>
    <property type="match status" value="1"/>
</dbReference>
<evidence type="ECO:0000256" key="6">
    <source>
        <dbReference type="ARBA" id="ARBA00023136"/>
    </source>
</evidence>
<dbReference type="GO" id="GO:0005112">
    <property type="term" value="F:Notch binding"/>
    <property type="evidence" value="ECO:0007669"/>
    <property type="project" value="TreeGrafter"/>
</dbReference>
<evidence type="ECO:0000256" key="4">
    <source>
        <dbReference type="ARBA" id="ARBA00022968"/>
    </source>
</evidence>
<organism evidence="13">
    <name type="scientific">Menopon gallinae</name>
    <name type="common">poultry shaft louse</name>
    <dbReference type="NCBI Taxonomy" id="328185"/>
    <lineage>
        <taxon>Eukaryota</taxon>
        <taxon>Metazoa</taxon>
        <taxon>Ecdysozoa</taxon>
        <taxon>Arthropoda</taxon>
        <taxon>Hexapoda</taxon>
        <taxon>Insecta</taxon>
        <taxon>Pterygota</taxon>
        <taxon>Neoptera</taxon>
        <taxon>Paraneoptera</taxon>
        <taxon>Psocodea</taxon>
        <taxon>Troctomorpha</taxon>
        <taxon>Phthiraptera</taxon>
        <taxon>Amblycera</taxon>
        <taxon>Menoponidae</taxon>
        <taxon>Menopon</taxon>
    </lineage>
</organism>
<keyword evidence="7" id="KW-1015">Disulfide bond</keyword>
<comment type="caution">
    <text evidence="13">The sequence shown here is derived from an EMBL/GenBank/DDBJ whole genome shotgun (WGS) entry which is preliminary data.</text>
</comment>
<keyword evidence="5 11" id="KW-1133">Transmembrane helix</keyword>
<evidence type="ECO:0000256" key="5">
    <source>
        <dbReference type="ARBA" id="ARBA00022989"/>
    </source>
</evidence>
<dbReference type="GO" id="GO:0000139">
    <property type="term" value="C:Golgi membrane"/>
    <property type="evidence" value="ECO:0007669"/>
    <property type="project" value="UniProtKB-ARBA"/>
</dbReference>
<keyword evidence="8" id="KW-0325">Glycoprotein</keyword>
<dbReference type="EMBL" id="JARGDH010000002">
    <property type="protein sequence ID" value="KAL0276844.1"/>
    <property type="molecule type" value="Genomic_DNA"/>
</dbReference>
<keyword evidence="6 11" id="KW-0472">Membrane</keyword>
<keyword evidence="9" id="KW-0464">Manganese</keyword>
<evidence type="ECO:0000256" key="10">
    <source>
        <dbReference type="ARBA" id="ARBA00060399"/>
    </source>
</evidence>
<proteinExistence type="inferred from homology"/>
<name>A0AAW2I3Q7_9NEOP</name>
<dbReference type="GO" id="GO:0004653">
    <property type="term" value="F:polypeptide N-acetylgalactosaminyltransferase activity"/>
    <property type="evidence" value="ECO:0007669"/>
    <property type="project" value="TreeGrafter"/>
</dbReference>
<dbReference type="GO" id="GO:0008593">
    <property type="term" value="P:regulation of Notch signaling pathway"/>
    <property type="evidence" value="ECO:0007669"/>
    <property type="project" value="TreeGrafter"/>
</dbReference>
<comment type="cofactor">
    <cofactor evidence="1">
        <name>Mn(2+)</name>
        <dbReference type="ChEBI" id="CHEBI:29035"/>
    </cofactor>
</comment>
<evidence type="ECO:0000313" key="13">
    <source>
        <dbReference type="EMBL" id="KAL0276844.1"/>
    </source>
</evidence>
<evidence type="ECO:0000256" key="8">
    <source>
        <dbReference type="ARBA" id="ARBA00023180"/>
    </source>
</evidence>
<dbReference type="InterPro" id="IPR029044">
    <property type="entry name" value="Nucleotide-diphossugar_trans"/>
</dbReference>
<feature type="transmembrane region" description="Helical" evidence="11">
    <location>
        <begin position="7"/>
        <end position="29"/>
    </location>
</feature>
<evidence type="ECO:0000256" key="2">
    <source>
        <dbReference type="ARBA" id="ARBA00005680"/>
    </source>
</evidence>
<evidence type="ECO:0000256" key="1">
    <source>
        <dbReference type="ARBA" id="ARBA00001936"/>
    </source>
</evidence>
<dbReference type="InterPro" id="IPR045885">
    <property type="entry name" value="GalNAc-T"/>
</dbReference>
<dbReference type="GO" id="GO:0006493">
    <property type="term" value="P:protein O-linked glycosylation"/>
    <property type="evidence" value="ECO:0007669"/>
    <property type="project" value="TreeGrafter"/>
</dbReference>
<sequence>MSNVKRYYSFLLGIIAASITWSVVLYLYIKLGNDLHKSLPKVISANHTIQNAKEKQVYKIENDIVLPYENSLKSLYYQKKKYFRNSEKLVKQLQPVVPVASNGLEGELGLVRTIEDQKKRDEGYKNFAFNVLVSDGIGMHRDLPDTRHQLCKSQTYSQYLPIASVVICFYNEHYTTLLRSVHSILDRTPSELLKEIILVNDFSDSVDLHRNVSDYVTSHLKDKVKLYKTKKRLGLIRARMFGARKASGKVLVFLDSHIEVNTDWIQPLLSRIAESKTNVVVPIIDIINAETFKYSSSPLVRGGFNWGLHFKWENLPKNTLKHDEDFIKPILTPTMAGGLFAIYREYFRELGEYDSGMNIWGGENLEISFRIWMCGGNLELIPCSRVGHVFRKRRPYGSPTGEDTMTRNSLRVANVWMDDYKDYFYKQHPYARNMPYGDISGEGEITEEPELPELRMVPAEHLPGTDIA</sequence>